<keyword evidence="2" id="KW-0732">Signal</keyword>
<evidence type="ECO:0000313" key="5">
    <source>
        <dbReference type="Proteomes" id="UP000727407"/>
    </source>
</evidence>
<dbReference type="EMBL" id="QNUK01000985">
    <property type="protein sequence ID" value="KAF5888428.1"/>
    <property type="molecule type" value="Genomic_DNA"/>
</dbReference>
<gene>
    <name evidence="4" type="primary">frrs1</name>
    <name evidence="4" type="ORF">DAT39_021840</name>
</gene>
<feature type="chain" id="PRO_5035156643" evidence="2">
    <location>
        <begin position="17"/>
        <end position="94"/>
    </location>
</feature>
<evidence type="ECO:0000259" key="3">
    <source>
        <dbReference type="Pfam" id="PF02014"/>
    </source>
</evidence>
<feature type="compositionally biased region" description="Polar residues" evidence="1">
    <location>
        <begin position="35"/>
        <end position="52"/>
    </location>
</feature>
<protein>
    <submittedName>
        <fullName evidence="4">Putative ferric-chelate reductase 1 isoform X2</fullName>
    </submittedName>
</protein>
<dbReference type="GO" id="GO:0016020">
    <property type="term" value="C:membrane"/>
    <property type="evidence" value="ECO:0007669"/>
    <property type="project" value="TreeGrafter"/>
</dbReference>
<dbReference type="PROSITE" id="PS51257">
    <property type="entry name" value="PROKAR_LIPOPROTEIN"/>
    <property type="match status" value="1"/>
</dbReference>
<dbReference type="PANTHER" id="PTHR45828">
    <property type="entry name" value="CYTOCHROME B561/FERRIC REDUCTASE TRANSMEMBRANE"/>
    <property type="match status" value="1"/>
</dbReference>
<proteinExistence type="predicted"/>
<name>A0A8J4U0M6_CLAMG</name>
<organism evidence="4 5">
    <name type="scientific">Clarias magur</name>
    <name type="common">Asian catfish</name>
    <name type="synonym">Macropteronotus magur</name>
    <dbReference type="NCBI Taxonomy" id="1594786"/>
    <lineage>
        <taxon>Eukaryota</taxon>
        <taxon>Metazoa</taxon>
        <taxon>Chordata</taxon>
        <taxon>Craniata</taxon>
        <taxon>Vertebrata</taxon>
        <taxon>Euteleostomi</taxon>
        <taxon>Actinopterygii</taxon>
        <taxon>Neopterygii</taxon>
        <taxon>Teleostei</taxon>
        <taxon>Ostariophysi</taxon>
        <taxon>Siluriformes</taxon>
        <taxon>Clariidae</taxon>
        <taxon>Clarias</taxon>
    </lineage>
</organism>
<feature type="non-terminal residue" evidence="4">
    <location>
        <position position="94"/>
    </location>
</feature>
<sequence>MRSILLLLACVRVCESYPNGQVSSSCDDLVPSHGSPAQTSAPPYTVTADTSGYKQGDTITEARQVGGNSAVGSFSLVGSDSQLLTCSGVSVSFL</sequence>
<accession>A0A8J4U0M6</accession>
<dbReference type="InterPro" id="IPR051237">
    <property type="entry name" value="Ferric-chelate_Red/DefProt"/>
</dbReference>
<feature type="region of interest" description="Disordered" evidence="1">
    <location>
        <begin position="28"/>
        <end position="52"/>
    </location>
</feature>
<dbReference type="InterPro" id="IPR002861">
    <property type="entry name" value="Reeler_dom"/>
</dbReference>
<dbReference type="Proteomes" id="UP000727407">
    <property type="component" value="Unassembled WGS sequence"/>
</dbReference>
<reference evidence="4" key="1">
    <citation type="submission" date="2020-07" db="EMBL/GenBank/DDBJ databases">
        <title>Clarias magur genome sequencing, assembly and annotation.</title>
        <authorList>
            <person name="Kushwaha B."/>
            <person name="Kumar R."/>
            <person name="Das P."/>
            <person name="Joshi C.G."/>
            <person name="Kumar D."/>
            <person name="Nagpure N.S."/>
            <person name="Pandey M."/>
            <person name="Agarwal S."/>
            <person name="Srivastava S."/>
            <person name="Singh M."/>
            <person name="Sahoo L."/>
            <person name="Jayasankar P."/>
            <person name="Meher P.K."/>
            <person name="Koringa P.G."/>
            <person name="Iquebal M.A."/>
            <person name="Das S.P."/>
            <person name="Bit A."/>
            <person name="Patnaik S."/>
            <person name="Patel N."/>
            <person name="Shah T.M."/>
            <person name="Hinsu A."/>
            <person name="Jena J.K."/>
        </authorList>
    </citation>
    <scope>NUCLEOTIDE SEQUENCE</scope>
    <source>
        <strain evidence="4">CIFAMagur01</strain>
        <tissue evidence="4">Testis</tissue>
    </source>
</reference>
<evidence type="ECO:0000313" key="4">
    <source>
        <dbReference type="EMBL" id="KAF5888428.1"/>
    </source>
</evidence>
<feature type="signal peptide" evidence="2">
    <location>
        <begin position="1"/>
        <end position="16"/>
    </location>
</feature>
<feature type="domain" description="Reelin" evidence="3">
    <location>
        <begin position="26"/>
        <end position="60"/>
    </location>
</feature>
<keyword evidence="5" id="KW-1185">Reference proteome</keyword>
<dbReference type="AlphaFoldDB" id="A0A8J4U0M6"/>
<evidence type="ECO:0000256" key="1">
    <source>
        <dbReference type="SAM" id="MobiDB-lite"/>
    </source>
</evidence>
<dbReference type="PANTHER" id="PTHR45828:SF44">
    <property type="entry name" value="FERRIC-CHELATE REDUCTASE 1-RELATED"/>
    <property type="match status" value="1"/>
</dbReference>
<dbReference type="Pfam" id="PF02014">
    <property type="entry name" value="Reeler"/>
    <property type="match status" value="1"/>
</dbReference>
<comment type="caution">
    <text evidence="4">The sequence shown here is derived from an EMBL/GenBank/DDBJ whole genome shotgun (WGS) entry which is preliminary data.</text>
</comment>
<dbReference type="OrthoDB" id="2419613at2759"/>
<evidence type="ECO:0000256" key="2">
    <source>
        <dbReference type="SAM" id="SignalP"/>
    </source>
</evidence>